<comment type="caution">
    <text evidence="1">The sequence shown here is derived from an EMBL/GenBank/DDBJ whole genome shotgun (WGS) entry which is preliminary data.</text>
</comment>
<protein>
    <recommendedName>
        <fullName evidence="3">Hpt domain-containing protein</fullName>
    </recommendedName>
</protein>
<evidence type="ECO:0000313" key="1">
    <source>
        <dbReference type="EMBL" id="POH58130.1"/>
    </source>
</evidence>
<organism evidence="1 2">
    <name type="scientific">Cryobacterium zongtaii</name>
    <dbReference type="NCBI Taxonomy" id="1259217"/>
    <lineage>
        <taxon>Bacteria</taxon>
        <taxon>Bacillati</taxon>
        <taxon>Actinomycetota</taxon>
        <taxon>Actinomycetes</taxon>
        <taxon>Micrococcales</taxon>
        <taxon>Microbacteriaceae</taxon>
        <taxon>Cryobacterium</taxon>
    </lineage>
</organism>
<evidence type="ECO:0008006" key="3">
    <source>
        <dbReference type="Google" id="ProtNLM"/>
    </source>
</evidence>
<dbReference type="RefSeq" id="WP_103432724.1">
    <property type="nucleotide sequence ID" value="NZ_PPXF01000074.1"/>
</dbReference>
<name>A0A2S3Z4W4_9MICO</name>
<dbReference type="OrthoDB" id="5112335at2"/>
<sequence>MSAHIEALALRKLLTQMGGDQNMQRRFVHDFVHLWHSRSQRLAVALTQRFPDAEEAHVVLLSIRSSSTMVGAVTVEATAAMMHDALRDGDIEGTVSHITRLNEVGELACSDLATMFALQR</sequence>
<dbReference type="AlphaFoldDB" id="A0A2S3Z4W4"/>
<accession>A0A2S3Z4W4</accession>
<dbReference type="GO" id="GO:0000160">
    <property type="term" value="P:phosphorelay signal transduction system"/>
    <property type="evidence" value="ECO:0007669"/>
    <property type="project" value="InterPro"/>
</dbReference>
<dbReference type="InterPro" id="IPR036641">
    <property type="entry name" value="HPT_dom_sf"/>
</dbReference>
<proteinExistence type="predicted"/>
<reference evidence="1 2" key="1">
    <citation type="submission" date="2018-01" db="EMBL/GenBank/DDBJ databases">
        <title>Cryobacterium sp. nov., from glaciers in China.</title>
        <authorList>
            <person name="Liu Q."/>
            <person name="Xin Y.-H."/>
        </authorList>
    </citation>
    <scope>NUCLEOTIDE SEQUENCE [LARGE SCALE GENOMIC DNA]</scope>
    <source>
        <strain evidence="1 2">TMB1-8</strain>
    </source>
</reference>
<evidence type="ECO:0000313" key="2">
    <source>
        <dbReference type="Proteomes" id="UP000237104"/>
    </source>
</evidence>
<dbReference type="Gene3D" id="1.20.120.160">
    <property type="entry name" value="HPT domain"/>
    <property type="match status" value="1"/>
</dbReference>
<dbReference type="Proteomes" id="UP000237104">
    <property type="component" value="Unassembled WGS sequence"/>
</dbReference>
<dbReference type="SUPFAM" id="SSF47226">
    <property type="entry name" value="Histidine-containing phosphotransfer domain, HPT domain"/>
    <property type="match status" value="1"/>
</dbReference>
<dbReference type="EMBL" id="PPXF01000074">
    <property type="protein sequence ID" value="POH58130.1"/>
    <property type="molecule type" value="Genomic_DNA"/>
</dbReference>
<gene>
    <name evidence="1" type="ORF">C3B59_18910</name>
</gene>